<proteinExistence type="predicted"/>
<name>A0AAV1RL55_9ROSI</name>
<reference evidence="4 5" key="1">
    <citation type="submission" date="2024-01" db="EMBL/GenBank/DDBJ databases">
        <authorList>
            <person name="Waweru B."/>
        </authorList>
    </citation>
    <scope>NUCLEOTIDE SEQUENCE [LARGE SCALE GENOMIC DNA]</scope>
</reference>
<dbReference type="PANTHER" id="PTHR44472">
    <property type="entry name" value="DDB1- AND CUL4-ASSOCIATED FACTOR 4-RELATED"/>
    <property type="match status" value="1"/>
</dbReference>
<sequence>MESSLRISDNHKLLLSAVTHRLLLPYFSSQFLCPNKTYSQKQQDSSLFLENMPQELPGFYYDEEKNRYFPLRSPIPGSSRSSSSTNNAQKPSITNTQASNICRRTGVRIAKLLQGRELNGNVITSNKGKCDFREEFLKIQASQPLVWKYQTTERIADSALDQIHIDIHTPEGQTGADCLITGGVNGSLSLFEVGKVGEHNQGVKCIPDQVWPIIEENRAECSKGPGRNLTSLFGLGVFSLSLQIFYHSKSISCPRNLNVIRYRDLPGIATLGSETSGGSVYILNVVEPVDFDSSYAIGGMMRKAASFNCTIWTADCSPNSSRAVIGKSALVNLETGMASWVCRSGSDVLSQQLDPSENVVLCGLRNGAILTVDVRKKQGRVSDRFIRHRIPYSSVGRQGPSSSKQWFQRSKWSKETYTLLFGITSVLRPVLLGQLYGWIG</sequence>
<keyword evidence="5" id="KW-1185">Reference proteome</keyword>
<keyword evidence="1" id="KW-0853">WD repeat</keyword>
<feature type="region of interest" description="Disordered" evidence="3">
    <location>
        <begin position="71"/>
        <end position="97"/>
    </location>
</feature>
<evidence type="ECO:0000256" key="1">
    <source>
        <dbReference type="ARBA" id="ARBA00022574"/>
    </source>
</evidence>
<dbReference type="AlphaFoldDB" id="A0AAV1RL55"/>
<dbReference type="PANTHER" id="PTHR44472:SF1">
    <property type="entry name" value="DDB1 AND CUL4 ASSOCIATED FACTOR 4"/>
    <property type="match status" value="1"/>
</dbReference>
<feature type="compositionally biased region" description="Low complexity" evidence="3">
    <location>
        <begin position="72"/>
        <end position="84"/>
    </location>
</feature>
<protein>
    <recommendedName>
        <fullName evidence="6">Transducin/WD40 repeat-like superfamily protein</fullName>
    </recommendedName>
</protein>
<evidence type="ECO:0000256" key="3">
    <source>
        <dbReference type="SAM" id="MobiDB-lite"/>
    </source>
</evidence>
<dbReference type="SUPFAM" id="SSF50978">
    <property type="entry name" value="WD40 repeat-like"/>
    <property type="match status" value="1"/>
</dbReference>
<evidence type="ECO:0000313" key="5">
    <source>
        <dbReference type="Proteomes" id="UP001314170"/>
    </source>
</evidence>
<feature type="compositionally biased region" description="Polar residues" evidence="3">
    <location>
        <begin position="85"/>
        <end position="97"/>
    </location>
</feature>
<accession>A0AAV1RL55</accession>
<evidence type="ECO:0008006" key="6">
    <source>
        <dbReference type="Google" id="ProtNLM"/>
    </source>
</evidence>
<dbReference type="InterPro" id="IPR052254">
    <property type="entry name" value="CUL4-DDB1_E3_ligase_receptor"/>
</dbReference>
<evidence type="ECO:0000313" key="4">
    <source>
        <dbReference type="EMBL" id="CAK7335949.1"/>
    </source>
</evidence>
<comment type="caution">
    <text evidence="4">The sequence shown here is derived from an EMBL/GenBank/DDBJ whole genome shotgun (WGS) entry which is preliminary data.</text>
</comment>
<organism evidence="4 5">
    <name type="scientific">Dovyalis caffra</name>
    <dbReference type="NCBI Taxonomy" id="77055"/>
    <lineage>
        <taxon>Eukaryota</taxon>
        <taxon>Viridiplantae</taxon>
        <taxon>Streptophyta</taxon>
        <taxon>Embryophyta</taxon>
        <taxon>Tracheophyta</taxon>
        <taxon>Spermatophyta</taxon>
        <taxon>Magnoliopsida</taxon>
        <taxon>eudicotyledons</taxon>
        <taxon>Gunneridae</taxon>
        <taxon>Pentapetalae</taxon>
        <taxon>rosids</taxon>
        <taxon>fabids</taxon>
        <taxon>Malpighiales</taxon>
        <taxon>Salicaceae</taxon>
        <taxon>Flacourtieae</taxon>
        <taxon>Dovyalis</taxon>
    </lineage>
</organism>
<evidence type="ECO:0000256" key="2">
    <source>
        <dbReference type="ARBA" id="ARBA00022737"/>
    </source>
</evidence>
<gene>
    <name evidence="4" type="ORF">DCAF_LOCUS10953</name>
</gene>
<dbReference type="Proteomes" id="UP001314170">
    <property type="component" value="Unassembled WGS sequence"/>
</dbReference>
<keyword evidence="2" id="KW-0677">Repeat</keyword>
<dbReference type="InterPro" id="IPR036322">
    <property type="entry name" value="WD40_repeat_dom_sf"/>
</dbReference>
<dbReference type="EMBL" id="CAWUPB010000994">
    <property type="protein sequence ID" value="CAK7335949.1"/>
    <property type="molecule type" value="Genomic_DNA"/>
</dbReference>